<evidence type="ECO:0000313" key="1">
    <source>
        <dbReference type="EMBL" id="CAE5972147.1"/>
    </source>
</evidence>
<evidence type="ECO:0000313" key="2">
    <source>
        <dbReference type="Proteomes" id="UP000682877"/>
    </source>
</evidence>
<gene>
    <name evidence="1" type="ORF">AARE701A_LOCUS8131</name>
</gene>
<dbReference type="InterPro" id="IPR006502">
    <property type="entry name" value="PDDEXK-like"/>
</dbReference>
<organism evidence="1 2">
    <name type="scientific">Arabidopsis arenosa</name>
    <name type="common">Sand rock-cress</name>
    <name type="synonym">Cardaminopsis arenosa</name>
    <dbReference type="NCBI Taxonomy" id="38785"/>
    <lineage>
        <taxon>Eukaryota</taxon>
        <taxon>Viridiplantae</taxon>
        <taxon>Streptophyta</taxon>
        <taxon>Embryophyta</taxon>
        <taxon>Tracheophyta</taxon>
        <taxon>Spermatophyta</taxon>
        <taxon>Magnoliopsida</taxon>
        <taxon>eudicotyledons</taxon>
        <taxon>Gunneridae</taxon>
        <taxon>Pentapetalae</taxon>
        <taxon>rosids</taxon>
        <taxon>malvids</taxon>
        <taxon>Brassicales</taxon>
        <taxon>Brassicaceae</taxon>
        <taxon>Camelineae</taxon>
        <taxon>Arabidopsis</taxon>
    </lineage>
</organism>
<dbReference type="Proteomes" id="UP000682877">
    <property type="component" value="Chromosome 3"/>
</dbReference>
<dbReference type="PANTHER" id="PTHR31579:SF93">
    <property type="entry name" value="IMPORT ATP-BINDING PROTEIN, PUTATIVE (DUF506)-RELATED"/>
    <property type="match status" value="1"/>
</dbReference>
<protein>
    <submittedName>
        <fullName evidence="1">Uncharacterized protein</fullName>
    </submittedName>
</protein>
<keyword evidence="2" id="KW-1185">Reference proteome</keyword>
<sequence length="282" mass="31895">MAIFSRTKRVTDAFDDDAKARIFSSHGCGILDQDSPPLCELVHGFLEDAPEETFYNSDSDLPENSVVERPCEDSEEILKMAVSFSDSDPYRNLLLGHVLRAVEVYSGFRSRNKSVFRDKVASFLRELGHNAAVCVSKWTSSAKLIAGSYHFIDVVYKPSDNDQTTVRYFVDLDFASEFEIARPTREYTRVLQLLPNVFVGKEENLRTIVRESCDAAKRSLKSRGLSLPPWRRSSYLQHKWFGPYRRKVGSSLGAKLLNNDAVSCRSLGFDDGAVNTRLFIRA</sequence>
<proteinExistence type="predicted"/>
<reference evidence="1" key="1">
    <citation type="submission" date="2021-01" db="EMBL/GenBank/DDBJ databases">
        <authorList>
            <person name="Bezrukov I."/>
        </authorList>
    </citation>
    <scope>NUCLEOTIDE SEQUENCE</scope>
</reference>
<dbReference type="Pfam" id="PF04720">
    <property type="entry name" value="PDDEXK_6"/>
    <property type="match status" value="1"/>
</dbReference>
<dbReference type="EMBL" id="LR999453">
    <property type="protein sequence ID" value="CAE5972147.1"/>
    <property type="molecule type" value="Genomic_DNA"/>
</dbReference>
<accession>A0A8S2A1S3</accession>
<dbReference type="AlphaFoldDB" id="A0A8S2A1S3"/>
<name>A0A8S2A1S3_ARAAE</name>
<dbReference type="PANTHER" id="PTHR31579">
    <property type="entry name" value="OS03G0796600 PROTEIN"/>
    <property type="match status" value="1"/>
</dbReference>
<dbReference type="NCBIfam" id="TIGR01615">
    <property type="entry name" value="A_thal_3542"/>
    <property type="match status" value="1"/>
</dbReference>